<evidence type="ECO:0000256" key="2">
    <source>
        <dbReference type="ARBA" id="ARBA00022703"/>
    </source>
</evidence>
<dbReference type="Proteomes" id="UP000027456">
    <property type="component" value="Unassembled WGS sequence"/>
</dbReference>
<dbReference type="GO" id="GO:0005737">
    <property type="term" value="C:cytoplasm"/>
    <property type="evidence" value="ECO:0007669"/>
    <property type="project" value="TreeGrafter"/>
</dbReference>
<comment type="similarity">
    <text evidence="1">Belongs to the peptidase C14B family.</text>
</comment>
<reference evidence="6 7" key="1">
    <citation type="submission" date="2013-12" db="EMBL/GenBank/DDBJ databases">
        <authorList>
            <person name="Cubeta M."/>
            <person name="Pakala S."/>
            <person name="Fedorova N."/>
            <person name="Thomas E."/>
            <person name="Dean R."/>
            <person name="Jabaji S."/>
            <person name="Neate S."/>
            <person name="Toda T."/>
            <person name="Tavantzis S."/>
            <person name="Vilgalys R."/>
            <person name="Bharathan N."/>
            <person name="Pakala S."/>
            <person name="Losada L.S."/>
            <person name="Zafar N."/>
            <person name="Nierman W."/>
        </authorList>
    </citation>
    <scope>NUCLEOTIDE SEQUENCE [LARGE SCALE GENOMIC DNA]</scope>
    <source>
        <strain evidence="6 7">123E</strain>
    </source>
</reference>
<dbReference type="InterPro" id="IPR050452">
    <property type="entry name" value="Metacaspase"/>
</dbReference>
<name>A0A074RTW4_9AGAM</name>
<dbReference type="Pfam" id="PF00656">
    <property type="entry name" value="Peptidase_C14"/>
    <property type="match status" value="2"/>
</dbReference>
<dbReference type="GO" id="GO:0006508">
    <property type="term" value="P:proteolysis"/>
    <property type="evidence" value="ECO:0007669"/>
    <property type="project" value="InterPro"/>
</dbReference>
<organism evidence="6 7">
    <name type="scientific">Rhizoctonia solani 123E</name>
    <dbReference type="NCBI Taxonomy" id="1423351"/>
    <lineage>
        <taxon>Eukaryota</taxon>
        <taxon>Fungi</taxon>
        <taxon>Dikarya</taxon>
        <taxon>Basidiomycota</taxon>
        <taxon>Agaricomycotina</taxon>
        <taxon>Agaricomycetes</taxon>
        <taxon>Cantharellales</taxon>
        <taxon>Ceratobasidiaceae</taxon>
        <taxon>Rhizoctonia</taxon>
    </lineage>
</organism>
<dbReference type="OrthoDB" id="3223806at2759"/>
<dbReference type="InterPro" id="IPR001229">
    <property type="entry name" value="Jacalin-like_lectin_dom"/>
</dbReference>
<keyword evidence="3" id="KW-0788">Thiol protease</keyword>
<feature type="domain" description="Jacalin-type lectin" evidence="5">
    <location>
        <begin position="1151"/>
        <end position="1305"/>
    </location>
</feature>
<dbReference type="PANTHER" id="PTHR48104:SF30">
    <property type="entry name" value="METACASPASE-1"/>
    <property type="match status" value="1"/>
</dbReference>
<evidence type="ECO:0000259" key="5">
    <source>
        <dbReference type="PROSITE" id="PS51752"/>
    </source>
</evidence>
<keyword evidence="3" id="KW-0378">Hydrolase</keyword>
<dbReference type="Gene3D" id="3.40.50.1460">
    <property type="match status" value="2"/>
</dbReference>
<evidence type="ECO:0000313" key="6">
    <source>
        <dbReference type="EMBL" id="KEP48103.1"/>
    </source>
</evidence>
<comment type="caution">
    <text evidence="6">The sequence shown here is derived from an EMBL/GenBank/DDBJ whole genome shotgun (WGS) entry which is preliminary data.</text>
</comment>
<dbReference type="GO" id="GO:0004197">
    <property type="term" value="F:cysteine-type endopeptidase activity"/>
    <property type="evidence" value="ECO:0007669"/>
    <property type="project" value="InterPro"/>
</dbReference>
<protein>
    <submittedName>
        <fullName evidence="6">Putative mycorrhiza-upregulated peptidase C14</fullName>
    </submittedName>
</protein>
<evidence type="ECO:0000256" key="3">
    <source>
        <dbReference type="ARBA" id="ARBA00022807"/>
    </source>
</evidence>
<dbReference type="PANTHER" id="PTHR48104">
    <property type="entry name" value="METACASPASE-4"/>
    <property type="match status" value="1"/>
</dbReference>
<accession>A0A074RTW4</accession>
<keyword evidence="7" id="KW-1185">Reference proteome</keyword>
<evidence type="ECO:0000313" key="7">
    <source>
        <dbReference type="Proteomes" id="UP000027456"/>
    </source>
</evidence>
<dbReference type="SUPFAM" id="SSF52129">
    <property type="entry name" value="Caspase-like"/>
    <property type="match status" value="1"/>
</dbReference>
<feature type="region of interest" description="Disordered" evidence="4">
    <location>
        <begin position="701"/>
        <end position="727"/>
    </location>
</feature>
<proteinExistence type="inferred from homology"/>
<gene>
    <name evidence="6" type="ORF">V565_133700</name>
</gene>
<dbReference type="InterPro" id="IPR011600">
    <property type="entry name" value="Pept_C14_caspase"/>
</dbReference>
<dbReference type="Gene3D" id="2.100.10.30">
    <property type="entry name" value="Jacalin-like lectin domain"/>
    <property type="match status" value="2"/>
</dbReference>
<dbReference type="HOGENOM" id="CLU_231670_0_0_1"/>
<sequence>MTSQSSLFSPQETLARLTGELSPQGLQPIAPADPNRPAKSNFYALVIGINQYLYHSQLQGAVNDANAFKSYLLDDLLVPEEQIITLFDSQATRAGIIQAFQNLATDPRIQQNDPIVIYYAGHGAEIQPPPNRHDLSGSMVQCLVPQDAGTRDPETAVIPPIPDFTISSLLNRIANAKGDNISVIFDSCHSASVTRIDIGAGRGSRSIPWLCFSPLPDDIDSDLIKNSSISTRSLSSAQDETDIRGMQSHVLLAACSSKGLAYENLDTLPHHGYFTTALLNILRSIGPARLTYKSCIQRLPKIGASRPQNPVCEGINANRMLFNAMVSGADNSFIILEEKDSGIYLRGGAVHGITPGCLFAIHADLVLGSTNPPLGNMVVDRVSPFESLLKWTDNTSKFALPKPSYGRQISAGDGHVLDLHITPEFEKMAPPDSRWKIAFSGGEKDVILRLVEKDLAELIVDVNTAGWATFTFPRLQPAVKNGIATLKYTVPAAFHDVYRVISAAARFVWHLERFPERRLFQAGVKMEFYKLKESGKYEETGGAILDTDGEDLNKGGTARLNVHSQDQYGFRIVNATSRDLYAYLFYFSLTTLAISSRFLPVIGNGQVDAPLPKGGNLTLGYGSGGVKPFQFSLRPDEMVDVGVFKLFLSTSPVDLSSMEQAVSFGIEPRRLVRENEAKHHFESLQVGIWDAITMELKLIPTPQDVGPERQPENQYVLRPPTKPREGKDTLEVVPSLSNLPLESQRVSVSLSSVMYYHVAIADLCQNNNNNQPRATEVTQGLIIDPDSGPRLSSRWVATFLRPMSEVHNAVTTEEVNSSSVLDAALAHLGFPLLSHMSNLPLLDDFTISNDGLQKWTTRRVITAKRIFSASPKDFLPDPSFIFEIERALNHPKRWQRLKALKEVVKSCGQGCDNSIGENLGKSNPTIRHMHLPLQSVTIGYSSVTTRIDNKAKWPRPPASEELESDNPNNWTLVKVTRVASVLELLQDNLQAQIKQLYAGLIFRSLSVGVHRLFGFDGIMYQGRRIEEVEVGFSDLRIESILIRYNDKGIAGPYGVSTSPTRSDRFCVAKDEGITDILVWATDSQISSIQLLESGGQASPIYGATQGTTQAPKLLSGNGSFLVGLSGGFDSSGITQIQAVWRGDTHMEGHRSMETSHVGGHEGAIWSHVGFLDNQCNSQISSITARAPGTGLLGGLQMIYTSFADGVSISKGTPVYGTAHGPTVTWKVNDGEWITRARGRHDGKAICQLQFMTNRLNSSPAFGQPTGDIKFDIKAPRTNGGADMVLHCMAGKSDGCVNSLLFIWAEPAEAGIIPMFTPLPEYNLNPRATFYDLCAKSYNRIDRITSFEEYSKAGIIHRPTGVKPPLHALIIGINKYKINHNLVAAVSDALNFKKFLTVDLLVPEEQIKLILDEQAKRSGIIKAFQDLAKDNNGIKHSDPILIYYAGFGSELDSPSDLASNASSVRCIVPQDVSELDQVLPIPEFTIGALVRKIAQEKGNNITLIFDCCYFAGGFQDKMPPDVRVMNKKHLPSFQAYPDRLLIQDALPGVDIADPFSLGLSLPDVDTHVLLAACGHREAAFENRNSLGQYGYFTMALLELLRSTEIHALTFKSLIQRLPALKTSRAQNPVCEGKHVDRILFDAQVKYPDTSFIAIKPKQDGFYLEAGLAQEITPGSRFTIHKGDIFGPSDTDIGTHEVDWVDPFVAHLKGGNDLDLPPICYGRQVGYGPDQALAIHFTEAFVRAAEPSEVWSHVLCGGQGGIFLRPTTPGLAQVVVSVYGDNETTFTLTNQASVKYRIKTLPPRGQLPIPPKASHVVPVLGALAKWNWYLCHAPTPRPFQKFVDLEFYKLQPVGEIMDDGNMTYGPEGENLVVGGEVNIVANAKDLYGIRVVNRSNVDLYAYLLLFSPTSLTIKYKYVPTISSFSQGLPLPKSQPCTIGYGAGRQTPFTFSLDETQDTGATILRLFVSTRSTNIEGVEQESPFEVSATLPNQDLKDLFGRDVAWDVVGVNIAYSRWPEMDETITKPYGGVTLIPSPGLTIIPSSGLTIFESQDSSIIPVLSTDTWSSQKLSIFPPNPTPGDTTLVPSSNGALFTGRSSSPRRVEAPTSAVYSLPWFRTPALTKELLASIRCMRLRTFANGKGPDGASLSAVRPYHILCLSS</sequence>
<dbReference type="PROSITE" id="PS51752">
    <property type="entry name" value="JACALIN_LECTIN"/>
    <property type="match status" value="1"/>
</dbReference>
<dbReference type="InterPro" id="IPR036404">
    <property type="entry name" value="Jacalin-like_lectin_dom_sf"/>
</dbReference>
<dbReference type="Pfam" id="PF01419">
    <property type="entry name" value="Jacalin"/>
    <property type="match status" value="1"/>
</dbReference>
<evidence type="ECO:0000256" key="4">
    <source>
        <dbReference type="SAM" id="MobiDB-lite"/>
    </source>
</evidence>
<keyword evidence="2" id="KW-0053">Apoptosis</keyword>
<dbReference type="GO" id="GO:0006915">
    <property type="term" value="P:apoptotic process"/>
    <property type="evidence" value="ECO:0007669"/>
    <property type="project" value="UniProtKB-KW"/>
</dbReference>
<dbReference type="InterPro" id="IPR029030">
    <property type="entry name" value="Caspase-like_dom_sf"/>
</dbReference>
<evidence type="ECO:0000256" key="1">
    <source>
        <dbReference type="ARBA" id="ARBA00009005"/>
    </source>
</evidence>
<keyword evidence="3" id="KW-0645">Protease</keyword>
<dbReference type="EMBL" id="AZST01000576">
    <property type="protein sequence ID" value="KEP48103.1"/>
    <property type="molecule type" value="Genomic_DNA"/>
</dbReference>
<dbReference type="SUPFAM" id="SSF51101">
    <property type="entry name" value="Mannose-binding lectins"/>
    <property type="match status" value="2"/>
</dbReference>